<dbReference type="Pfam" id="PF00440">
    <property type="entry name" value="TetR_N"/>
    <property type="match status" value="1"/>
</dbReference>
<comment type="caution">
    <text evidence="4">The sequence shown here is derived from an EMBL/GenBank/DDBJ whole genome shotgun (WGS) entry which is preliminary data.</text>
</comment>
<dbReference type="InterPro" id="IPR050109">
    <property type="entry name" value="HTH-type_TetR-like_transc_reg"/>
</dbReference>
<dbReference type="PRINTS" id="PR00455">
    <property type="entry name" value="HTHTETR"/>
</dbReference>
<dbReference type="EMBL" id="BAABCB010000006">
    <property type="protein sequence ID" value="GAA4241410.1"/>
    <property type="molecule type" value="Genomic_DNA"/>
</dbReference>
<reference evidence="5" key="1">
    <citation type="journal article" date="2019" name="Int. J. Syst. Evol. Microbiol.">
        <title>The Global Catalogue of Microorganisms (GCM) 10K type strain sequencing project: providing services to taxonomists for standard genome sequencing and annotation.</title>
        <authorList>
            <consortium name="The Broad Institute Genomics Platform"/>
            <consortium name="The Broad Institute Genome Sequencing Center for Infectious Disease"/>
            <person name="Wu L."/>
            <person name="Ma J."/>
        </authorList>
    </citation>
    <scope>NUCLEOTIDE SEQUENCE [LARGE SCALE GENOMIC DNA]</scope>
    <source>
        <strain evidence="5">JCM 17633</strain>
    </source>
</reference>
<dbReference type="PROSITE" id="PS50977">
    <property type="entry name" value="HTH_TETR_2"/>
    <property type="match status" value="1"/>
</dbReference>
<name>A0ABP8CPQ1_9FLAO</name>
<accession>A0ABP8CPQ1</accession>
<dbReference type="Gene3D" id="1.10.357.10">
    <property type="entry name" value="Tetracycline Repressor, domain 2"/>
    <property type="match status" value="1"/>
</dbReference>
<dbReference type="InterPro" id="IPR009057">
    <property type="entry name" value="Homeodomain-like_sf"/>
</dbReference>
<protein>
    <recommendedName>
        <fullName evidence="3">HTH tetR-type domain-containing protein</fullName>
    </recommendedName>
</protein>
<feature type="domain" description="HTH tetR-type" evidence="3">
    <location>
        <begin position="7"/>
        <end position="67"/>
    </location>
</feature>
<gene>
    <name evidence="4" type="ORF">GCM10022292_07720</name>
</gene>
<evidence type="ECO:0000313" key="4">
    <source>
        <dbReference type="EMBL" id="GAA4241410.1"/>
    </source>
</evidence>
<evidence type="ECO:0000259" key="3">
    <source>
        <dbReference type="PROSITE" id="PS50977"/>
    </source>
</evidence>
<keyword evidence="5" id="KW-1185">Reference proteome</keyword>
<dbReference type="SUPFAM" id="SSF46689">
    <property type="entry name" value="Homeodomain-like"/>
    <property type="match status" value="1"/>
</dbReference>
<dbReference type="InterPro" id="IPR001647">
    <property type="entry name" value="HTH_TetR"/>
</dbReference>
<dbReference type="Proteomes" id="UP001501682">
    <property type="component" value="Unassembled WGS sequence"/>
</dbReference>
<dbReference type="SUPFAM" id="SSF48498">
    <property type="entry name" value="Tetracyclin repressor-like, C-terminal domain"/>
    <property type="match status" value="1"/>
</dbReference>
<keyword evidence="1 2" id="KW-0238">DNA-binding</keyword>
<evidence type="ECO:0000256" key="1">
    <source>
        <dbReference type="ARBA" id="ARBA00023125"/>
    </source>
</evidence>
<dbReference type="PANTHER" id="PTHR30328">
    <property type="entry name" value="TRANSCRIPTIONAL REPRESSOR"/>
    <property type="match status" value="1"/>
</dbReference>
<evidence type="ECO:0000313" key="5">
    <source>
        <dbReference type="Proteomes" id="UP001501682"/>
    </source>
</evidence>
<dbReference type="PANTHER" id="PTHR30328:SF54">
    <property type="entry name" value="HTH-TYPE TRANSCRIPTIONAL REPRESSOR SCO4008"/>
    <property type="match status" value="1"/>
</dbReference>
<dbReference type="RefSeq" id="WP_344712724.1">
    <property type="nucleotide sequence ID" value="NZ_BAABCB010000006.1"/>
</dbReference>
<organism evidence="4 5">
    <name type="scientific">Winogradskyella damuponensis</name>
    <dbReference type="NCBI Taxonomy" id="943939"/>
    <lineage>
        <taxon>Bacteria</taxon>
        <taxon>Pseudomonadati</taxon>
        <taxon>Bacteroidota</taxon>
        <taxon>Flavobacteriia</taxon>
        <taxon>Flavobacteriales</taxon>
        <taxon>Flavobacteriaceae</taxon>
        <taxon>Winogradskyella</taxon>
    </lineage>
</organism>
<evidence type="ECO:0000256" key="2">
    <source>
        <dbReference type="PROSITE-ProRule" id="PRU00335"/>
    </source>
</evidence>
<proteinExistence type="predicted"/>
<feature type="DNA-binding region" description="H-T-H motif" evidence="2">
    <location>
        <begin position="30"/>
        <end position="49"/>
    </location>
</feature>
<dbReference type="InterPro" id="IPR036271">
    <property type="entry name" value="Tet_transcr_reg_TetR-rel_C_sf"/>
</dbReference>
<sequence length="204" mass="23512">MKKTKDENTEELILNAAKHIFQSKGMVGARMQEIADKAGINKAMLHYYYRNKQLLFEAVFKNAFSLLAPQLNAVLNDDSSIEDKVKNFTLNYINFIAKHPYLPNFIIQELNRNPDFLLKMKDNPAFPNIEKFKKQVAQEVEKGILKPISAEQLFINIMALNVFPFVAKPLLVAFTNTDDETYKQLIEDRKTEVADFIINSIKHT</sequence>